<dbReference type="Proteomes" id="UP000215914">
    <property type="component" value="Chromosome 8"/>
</dbReference>
<evidence type="ECO:0000259" key="1">
    <source>
        <dbReference type="PROSITE" id="PS52045"/>
    </source>
</evidence>
<reference evidence="2 4" key="1">
    <citation type="journal article" date="2017" name="Nature">
        <title>The sunflower genome provides insights into oil metabolism, flowering and Asterid evolution.</title>
        <authorList>
            <person name="Badouin H."/>
            <person name="Gouzy J."/>
            <person name="Grassa C.J."/>
            <person name="Murat F."/>
            <person name="Staton S.E."/>
            <person name="Cottret L."/>
            <person name="Lelandais-Briere C."/>
            <person name="Owens G.L."/>
            <person name="Carrere S."/>
            <person name="Mayjonade B."/>
            <person name="Legrand L."/>
            <person name="Gill N."/>
            <person name="Kane N.C."/>
            <person name="Bowers J.E."/>
            <person name="Hubner S."/>
            <person name="Bellec A."/>
            <person name="Berard A."/>
            <person name="Berges H."/>
            <person name="Blanchet N."/>
            <person name="Boniface M.C."/>
            <person name="Brunel D."/>
            <person name="Catrice O."/>
            <person name="Chaidir N."/>
            <person name="Claudel C."/>
            <person name="Donnadieu C."/>
            <person name="Faraut T."/>
            <person name="Fievet G."/>
            <person name="Helmstetter N."/>
            <person name="King M."/>
            <person name="Knapp S.J."/>
            <person name="Lai Z."/>
            <person name="Le Paslier M.C."/>
            <person name="Lippi Y."/>
            <person name="Lorenzon L."/>
            <person name="Mandel J.R."/>
            <person name="Marage G."/>
            <person name="Marchand G."/>
            <person name="Marquand E."/>
            <person name="Bret-Mestries E."/>
            <person name="Morien E."/>
            <person name="Nambeesan S."/>
            <person name="Nguyen T."/>
            <person name="Pegot-Espagnet P."/>
            <person name="Pouilly N."/>
            <person name="Raftis F."/>
            <person name="Sallet E."/>
            <person name="Schiex T."/>
            <person name="Thomas J."/>
            <person name="Vandecasteele C."/>
            <person name="Vares D."/>
            <person name="Vear F."/>
            <person name="Vautrin S."/>
            <person name="Crespi M."/>
            <person name="Mangin B."/>
            <person name="Burke J.M."/>
            <person name="Salse J."/>
            <person name="Munos S."/>
            <person name="Vincourt P."/>
            <person name="Rieseberg L.H."/>
            <person name="Langlade N.B."/>
        </authorList>
    </citation>
    <scope>NUCLEOTIDE SEQUENCE [LARGE SCALE GENOMIC DNA]</scope>
    <source>
        <strain evidence="4">cv. SF193</strain>
        <tissue evidence="2">Leaves</tissue>
    </source>
</reference>
<dbReference type="EMBL" id="MNCJ02000323">
    <property type="protein sequence ID" value="KAF5793587.1"/>
    <property type="molecule type" value="Genomic_DNA"/>
</dbReference>
<dbReference type="InterPro" id="IPR053168">
    <property type="entry name" value="Glutamic_endopeptidase"/>
</dbReference>
<dbReference type="InParanoid" id="A0A251U175"/>
<name>A0A251U175_HELAN</name>
<gene>
    <name evidence="3" type="ORF">HannXRQ_Chr08g0208501</name>
    <name evidence="2" type="ORF">HanXRQr2_Chr08g0318121</name>
</gene>
<evidence type="ECO:0000313" key="3">
    <source>
        <dbReference type="EMBL" id="OTG17115.1"/>
    </source>
</evidence>
<organism evidence="3 4">
    <name type="scientific">Helianthus annuus</name>
    <name type="common">Common sunflower</name>
    <dbReference type="NCBI Taxonomy" id="4232"/>
    <lineage>
        <taxon>Eukaryota</taxon>
        <taxon>Viridiplantae</taxon>
        <taxon>Streptophyta</taxon>
        <taxon>Embryophyta</taxon>
        <taxon>Tracheophyta</taxon>
        <taxon>Spermatophyta</taxon>
        <taxon>Magnoliopsida</taxon>
        <taxon>eudicotyledons</taxon>
        <taxon>Gunneridae</taxon>
        <taxon>Pentapetalae</taxon>
        <taxon>asterids</taxon>
        <taxon>campanulids</taxon>
        <taxon>Asterales</taxon>
        <taxon>Asteraceae</taxon>
        <taxon>Asteroideae</taxon>
        <taxon>Heliantheae alliance</taxon>
        <taxon>Heliantheae</taxon>
        <taxon>Helianthus</taxon>
    </lineage>
</organism>
<sequence>MKTNSCLEISSIISILVLFSLLFSPIFSSMNFREENETTMAGNKSKNMKLINDHLRKINKPFVKSIKSPDGDIIDCVLFHLQPAFDLPELKNKISVMVQPELPKEDYHKTGTNPEIKQLWSLKGESCPNGTIPIKRTSAGDILKTNSIPKFGKKYSRKDTQPTPGHEHSIGYVREGEFYGAKAILNVWKPNVTGLDFSLSQIWVVADVPTRPVNTIEVGWHVYPSANSDNLPRLFALWTPDGYRSGCYNMLCPGFVQTNSKVCLGASIKPISTYNGKQYEIALLVWKDPNSKDWWLRVGTEVIGFWPAELFTDLHDRANRIDYGGEVYSATYSGTHTSTQMGSGHFQDEGYKKAAFARNLEMVDQDNYLREVSNLNIFVEKPNCYGINNGHSDAWGNYIFFGGPGYNPNCL</sequence>
<dbReference type="PROSITE" id="PS52045">
    <property type="entry name" value="NEPROSIN_PEP_CD"/>
    <property type="match status" value="1"/>
</dbReference>
<dbReference type="PANTHER" id="PTHR31589:SF223">
    <property type="entry name" value="PROTEIN, PUTATIVE (DUF239)-RELATED"/>
    <property type="match status" value="1"/>
</dbReference>
<dbReference type="STRING" id="4232.A0A251U175"/>
<dbReference type="Gramene" id="mRNA:HanXRQr2_Chr08g0318121">
    <property type="protein sequence ID" value="mRNA:HanXRQr2_Chr08g0318121"/>
    <property type="gene ID" value="HanXRQr2_Chr08g0318121"/>
</dbReference>
<dbReference type="PANTHER" id="PTHR31589">
    <property type="entry name" value="PROTEIN, PUTATIVE (DUF239)-RELATED-RELATED"/>
    <property type="match status" value="1"/>
</dbReference>
<protein>
    <submittedName>
        <fullName evidence="2">Neprosin</fullName>
    </submittedName>
</protein>
<dbReference type="Pfam" id="PF03080">
    <property type="entry name" value="Neprosin"/>
    <property type="match status" value="1"/>
</dbReference>
<reference evidence="2" key="3">
    <citation type="submission" date="2020-06" db="EMBL/GenBank/DDBJ databases">
        <title>Helianthus annuus Genome sequencing and assembly Release 2.</title>
        <authorList>
            <person name="Gouzy J."/>
            <person name="Langlade N."/>
            <person name="Munos S."/>
        </authorList>
    </citation>
    <scope>NUCLEOTIDE SEQUENCE</scope>
    <source>
        <tissue evidence="2">Leaves</tissue>
    </source>
</reference>
<accession>A0A251U175</accession>
<dbReference type="InterPro" id="IPR004314">
    <property type="entry name" value="Neprosin"/>
</dbReference>
<evidence type="ECO:0000313" key="2">
    <source>
        <dbReference type="EMBL" id="KAF5793587.1"/>
    </source>
</evidence>
<keyword evidence="4" id="KW-1185">Reference proteome</keyword>
<reference evidence="3" key="2">
    <citation type="submission" date="2017-02" db="EMBL/GenBank/DDBJ databases">
        <title>Sunflower complete genome.</title>
        <authorList>
            <person name="Langlade N."/>
            <person name="Munos S."/>
        </authorList>
    </citation>
    <scope>NUCLEOTIDE SEQUENCE [LARGE SCALE GENOMIC DNA]</scope>
    <source>
        <tissue evidence="3">Leaves</tissue>
    </source>
</reference>
<dbReference type="EMBL" id="CM007897">
    <property type="protein sequence ID" value="OTG17115.1"/>
    <property type="molecule type" value="Genomic_DNA"/>
</dbReference>
<dbReference type="InterPro" id="IPR025521">
    <property type="entry name" value="Neprosin_propep"/>
</dbReference>
<feature type="domain" description="Neprosin PEP catalytic" evidence="1">
    <location>
        <begin position="160"/>
        <end position="411"/>
    </location>
</feature>
<dbReference type="Gene3D" id="3.90.1320.10">
    <property type="entry name" value="Outer-capsid protein sigma 3, large lobe"/>
    <property type="match status" value="1"/>
</dbReference>
<dbReference type="Pfam" id="PF14365">
    <property type="entry name" value="Neprosin_AP"/>
    <property type="match status" value="1"/>
</dbReference>
<evidence type="ECO:0000313" key="4">
    <source>
        <dbReference type="Proteomes" id="UP000215914"/>
    </source>
</evidence>
<dbReference type="AlphaFoldDB" id="A0A251U175"/>
<proteinExistence type="predicted"/>